<keyword evidence="1" id="KW-0830">Ubiquinone</keyword>
<dbReference type="Pfam" id="PF13489">
    <property type="entry name" value="Methyltransf_23"/>
    <property type="match status" value="1"/>
</dbReference>
<keyword evidence="1" id="KW-0808">Transferase</keyword>
<sequence length="167" mass="18003">MCVSAGSGPCADPAAGVDVAGVDLSESGIALARRTHPGVGFEVASVTDNLTSLFERRFDAVTSLEVVEHLYDPRAYVAALFDVLEPGGTVIMTTPYHGYLTNPALAAAGQLDDHFTVLWDGGHIKFWLRRTLSVLLTEAGFEDVRFRGGGRLPWLWKSMILSARKPA</sequence>
<evidence type="ECO:0000313" key="1">
    <source>
        <dbReference type="EMBL" id="NNJ26385.1"/>
    </source>
</evidence>
<dbReference type="Gene3D" id="3.40.50.150">
    <property type="entry name" value="Vaccinia Virus protein VP39"/>
    <property type="match status" value="1"/>
</dbReference>
<dbReference type="EC" id="2.1.1.222" evidence="1"/>
<protein>
    <submittedName>
        <fullName evidence="1">Ubiquinone biosynthesis O-methyltransferase</fullName>
        <ecNumber evidence="1">2.1.1.222</ecNumber>
    </submittedName>
</protein>
<dbReference type="EMBL" id="WTPX01000075">
    <property type="protein sequence ID" value="NNJ26385.1"/>
    <property type="molecule type" value="Genomic_DNA"/>
</dbReference>
<comment type="caution">
    <text evidence="1">The sequence shown here is derived from an EMBL/GenBank/DDBJ whole genome shotgun (WGS) entry which is preliminary data.</text>
</comment>
<accession>A0ABX1VES2</accession>
<dbReference type="PANTHER" id="PTHR43861">
    <property type="entry name" value="TRANS-ACONITATE 2-METHYLTRANSFERASE-RELATED"/>
    <property type="match status" value="1"/>
</dbReference>
<dbReference type="PANTHER" id="PTHR43861:SF6">
    <property type="entry name" value="METHYLTRANSFERASE TYPE 11"/>
    <property type="match status" value="1"/>
</dbReference>
<dbReference type="Proteomes" id="UP000609651">
    <property type="component" value="Unassembled WGS sequence"/>
</dbReference>
<keyword evidence="2" id="KW-1185">Reference proteome</keyword>
<proteinExistence type="predicted"/>
<keyword evidence="1" id="KW-0489">Methyltransferase</keyword>
<dbReference type="RefSeq" id="WP_171187361.1">
    <property type="nucleotide sequence ID" value="NZ_WTPX01000075.1"/>
</dbReference>
<name>A0ABX1VES2_9PLAN</name>
<dbReference type="InterPro" id="IPR029063">
    <property type="entry name" value="SAM-dependent_MTases_sf"/>
</dbReference>
<dbReference type="CDD" id="cd02440">
    <property type="entry name" value="AdoMet_MTases"/>
    <property type="match status" value="1"/>
</dbReference>
<organism evidence="1 2">
    <name type="scientific">Alienimonas chondri</name>
    <dbReference type="NCBI Taxonomy" id="2681879"/>
    <lineage>
        <taxon>Bacteria</taxon>
        <taxon>Pseudomonadati</taxon>
        <taxon>Planctomycetota</taxon>
        <taxon>Planctomycetia</taxon>
        <taxon>Planctomycetales</taxon>
        <taxon>Planctomycetaceae</taxon>
        <taxon>Alienimonas</taxon>
    </lineage>
</organism>
<gene>
    <name evidence="1" type="primary">ubiG_2</name>
    <name evidence="1" type="ORF">LzC2_24680</name>
</gene>
<dbReference type="SUPFAM" id="SSF53335">
    <property type="entry name" value="S-adenosyl-L-methionine-dependent methyltransferases"/>
    <property type="match status" value="1"/>
</dbReference>
<dbReference type="GO" id="GO:0102208">
    <property type="term" value="F:2-polyprenyl-6-hydroxyphenol methylase activity"/>
    <property type="evidence" value="ECO:0007669"/>
    <property type="project" value="UniProtKB-EC"/>
</dbReference>
<dbReference type="GO" id="GO:0032259">
    <property type="term" value="P:methylation"/>
    <property type="evidence" value="ECO:0007669"/>
    <property type="project" value="UniProtKB-KW"/>
</dbReference>
<reference evidence="1 2" key="1">
    <citation type="journal article" date="2020" name="Syst. Appl. Microbiol.">
        <title>Alienimonas chondri sp. nov., a novel planctomycete isolated from the biofilm of the red alga Chondrus crispus.</title>
        <authorList>
            <person name="Vitorino I."/>
            <person name="Albuquerque L."/>
            <person name="Wiegand S."/>
            <person name="Kallscheuer N."/>
            <person name="da Costa M.S."/>
            <person name="Lobo-da-Cunha A."/>
            <person name="Jogler C."/>
            <person name="Lage O.M."/>
        </authorList>
    </citation>
    <scope>NUCLEOTIDE SEQUENCE [LARGE SCALE GENOMIC DNA]</scope>
    <source>
        <strain evidence="1 2">LzC2</strain>
    </source>
</reference>
<evidence type="ECO:0000313" key="2">
    <source>
        <dbReference type="Proteomes" id="UP000609651"/>
    </source>
</evidence>